<evidence type="ECO:0000313" key="3">
    <source>
        <dbReference type="Proteomes" id="UP000327118"/>
    </source>
</evidence>
<reference evidence="3" key="1">
    <citation type="submission" date="2019-04" db="EMBL/GenBank/DDBJ databases">
        <title>Friends and foes A comparative genomics studyof 23 Aspergillus species from section Flavi.</title>
        <authorList>
            <consortium name="DOE Joint Genome Institute"/>
            <person name="Kjaerbolling I."/>
            <person name="Vesth T."/>
            <person name="Frisvad J.C."/>
            <person name="Nybo J.L."/>
            <person name="Theobald S."/>
            <person name="Kildgaard S."/>
            <person name="Isbrandt T."/>
            <person name="Kuo A."/>
            <person name="Sato A."/>
            <person name="Lyhne E.K."/>
            <person name="Kogle M.E."/>
            <person name="Wiebenga A."/>
            <person name="Kun R.S."/>
            <person name="Lubbers R.J."/>
            <person name="Makela M.R."/>
            <person name="Barry K."/>
            <person name="Chovatia M."/>
            <person name="Clum A."/>
            <person name="Daum C."/>
            <person name="Haridas S."/>
            <person name="He G."/>
            <person name="LaButti K."/>
            <person name="Lipzen A."/>
            <person name="Mondo S."/>
            <person name="Riley R."/>
            <person name="Salamov A."/>
            <person name="Simmons B.A."/>
            <person name="Magnuson J.K."/>
            <person name="Henrissat B."/>
            <person name="Mortensen U.H."/>
            <person name="Larsen T.O."/>
            <person name="Devries R.P."/>
            <person name="Grigoriev I.V."/>
            <person name="Machida M."/>
            <person name="Baker S.E."/>
            <person name="Andersen M.R."/>
        </authorList>
    </citation>
    <scope>NUCLEOTIDE SEQUENCE [LARGE SCALE GENOMIC DNA]</scope>
    <source>
        <strain evidence="3">CBS 553.77</strain>
    </source>
</reference>
<keyword evidence="3" id="KW-1185">Reference proteome</keyword>
<dbReference type="InterPro" id="IPR014729">
    <property type="entry name" value="Rossmann-like_a/b/a_fold"/>
</dbReference>
<sequence length="262" mass="29376">MSTEDINLIAEYLSDPELKDLSSTPSVDCIVICASAILYQAEYLFELLQERPSVSQCVVLCGGVGHSTEFMYDAVAQHPRFSPIAKDIHGLPEARVLERILDTFFDRSAIADGGCRILIEDQSTNCGRNASLSRKVLDEAGFQALHTCVVIQDPTMMRRTKASFHKAYEDQPSSPSFISCPVFIPQMQTSRDGELEYQNLPRGRNLWPPDRFLELILGEIPRLRDDGNGYGPRGKGFIPHVELPNQVEEAWFRLSHGFNASR</sequence>
<dbReference type="Gene3D" id="1.10.3620.10">
    <property type="entry name" value="YdcF like domain"/>
    <property type="match status" value="1"/>
</dbReference>
<dbReference type="OrthoDB" id="17725at2759"/>
<dbReference type="InterPro" id="IPR051599">
    <property type="entry name" value="Cell_Envelope_Assoc"/>
</dbReference>
<evidence type="ECO:0000259" key="1">
    <source>
        <dbReference type="Pfam" id="PF02698"/>
    </source>
</evidence>
<dbReference type="AlphaFoldDB" id="A0A5N6Z2S3"/>
<organism evidence="2 3">
    <name type="scientific">Aspergillus coremiiformis</name>
    <dbReference type="NCBI Taxonomy" id="138285"/>
    <lineage>
        <taxon>Eukaryota</taxon>
        <taxon>Fungi</taxon>
        <taxon>Dikarya</taxon>
        <taxon>Ascomycota</taxon>
        <taxon>Pezizomycotina</taxon>
        <taxon>Eurotiomycetes</taxon>
        <taxon>Eurotiomycetidae</taxon>
        <taxon>Eurotiales</taxon>
        <taxon>Aspergillaceae</taxon>
        <taxon>Aspergillus</taxon>
        <taxon>Aspergillus subgen. Circumdati</taxon>
    </lineage>
</organism>
<protein>
    <recommendedName>
        <fullName evidence="1">DUF218 domain-containing protein</fullName>
    </recommendedName>
</protein>
<gene>
    <name evidence="2" type="ORF">BDV28DRAFT_136067</name>
</gene>
<dbReference type="GO" id="GO:0005886">
    <property type="term" value="C:plasma membrane"/>
    <property type="evidence" value="ECO:0007669"/>
    <property type="project" value="TreeGrafter"/>
</dbReference>
<evidence type="ECO:0000313" key="2">
    <source>
        <dbReference type="EMBL" id="KAE8351955.1"/>
    </source>
</evidence>
<dbReference type="EMBL" id="ML739148">
    <property type="protein sequence ID" value="KAE8351955.1"/>
    <property type="molecule type" value="Genomic_DNA"/>
</dbReference>
<proteinExistence type="predicted"/>
<dbReference type="Proteomes" id="UP000327118">
    <property type="component" value="Unassembled WGS sequence"/>
</dbReference>
<name>A0A5N6Z2S3_9EURO</name>
<dbReference type="PANTHER" id="PTHR30336:SF20">
    <property type="entry name" value="DUF218 DOMAIN-CONTAINING PROTEIN"/>
    <property type="match status" value="1"/>
</dbReference>
<feature type="domain" description="DUF218" evidence="1">
    <location>
        <begin position="89"/>
        <end position="182"/>
    </location>
</feature>
<dbReference type="InterPro" id="IPR003848">
    <property type="entry name" value="DUF218"/>
</dbReference>
<dbReference type="Pfam" id="PF02698">
    <property type="entry name" value="DUF218"/>
    <property type="match status" value="1"/>
</dbReference>
<dbReference type="CDD" id="cd06259">
    <property type="entry name" value="YdcF-like"/>
    <property type="match status" value="1"/>
</dbReference>
<dbReference type="PANTHER" id="PTHR30336">
    <property type="entry name" value="INNER MEMBRANE PROTEIN, PROBABLE PERMEASE"/>
    <property type="match status" value="1"/>
</dbReference>
<dbReference type="Gene3D" id="3.40.50.620">
    <property type="entry name" value="HUPs"/>
    <property type="match status" value="1"/>
</dbReference>
<accession>A0A5N6Z2S3</accession>